<feature type="region of interest" description="Disordered" evidence="1">
    <location>
        <begin position="1"/>
        <end position="23"/>
    </location>
</feature>
<keyword evidence="2" id="KW-0812">Transmembrane</keyword>
<protein>
    <submittedName>
        <fullName evidence="3">Uncharacterized protein</fullName>
    </submittedName>
</protein>
<evidence type="ECO:0000313" key="3">
    <source>
        <dbReference type="EMBL" id="MBE3639317.1"/>
    </source>
</evidence>
<reference evidence="3" key="1">
    <citation type="submission" date="2020-09" db="EMBL/GenBank/DDBJ databases">
        <title>A novel bacterium of genus Mangrovicoccus, isolated from South China Sea.</title>
        <authorList>
            <person name="Huang H."/>
            <person name="Mo K."/>
            <person name="Hu Y."/>
        </authorList>
    </citation>
    <scope>NUCLEOTIDE SEQUENCE</scope>
    <source>
        <strain evidence="3">HB182678</strain>
    </source>
</reference>
<organism evidence="3 4">
    <name type="scientific">Mangrovicoccus algicola</name>
    <dbReference type="NCBI Taxonomy" id="2771008"/>
    <lineage>
        <taxon>Bacteria</taxon>
        <taxon>Pseudomonadati</taxon>
        <taxon>Pseudomonadota</taxon>
        <taxon>Alphaproteobacteria</taxon>
        <taxon>Rhodobacterales</taxon>
        <taxon>Paracoccaceae</taxon>
        <taxon>Mangrovicoccus</taxon>
    </lineage>
</organism>
<dbReference type="AlphaFoldDB" id="A0A8J6YX25"/>
<keyword evidence="4" id="KW-1185">Reference proteome</keyword>
<dbReference type="EMBL" id="JACVXA010000044">
    <property type="protein sequence ID" value="MBE3639317.1"/>
    <property type="molecule type" value="Genomic_DNA"/>
</dbReference>
<sequence>MSPRTGTEGGPGQDRPQVGFDPGENFMTLRFPAPLAALLPACAGGAVAVLRRRS</sequence>
<evidence type="ECO:0000256" key="1">
    <source>
        <dbReference type="SAM" id="MobiDB-lite"/>
    </source>
</evidence>
<dbReference type="RefSeq" id="WP_193183862.1">
    <property type="nucleotide sequence ID" value="NZ_JACVXA010000044.1"/>
</dbReference>
<feature type="transmembrane region" description="Helical" evidence="2">
    <location>
        <begin position="31"/>
        <end position="50"/>
    </location>
</feature>
<proteinExistence type="predicted"/>
<comment type="caution">
    <text evidence="3">The sequence shown here is derived from an EMBL/GenBank/DDBJ whole genome shotgun (WGS) entry which is preliminary data.</text>
</comment>
<accession>A0A8J6YX25</accession>
<name>A0A8J6YX25_9RHOB</name>
<dbReference type="Proteomes" id="UP000609121">
    <property type="component" value="Unassembled WGS sequence"/>
</dbReference>
<evidence type="ECO:0000256" key="2">
    <source>
        <dbReference type="SAM" id="Phobius"/>
    </source>
</evidence>
<evidence type="ECO:0000313" key="4">
    <source>
        <dbReference type="Proteomes" id="UP000609121"/>
    </source>
</evidence>
<keyword evidence="2" id="KW-0472">Membrane</keyword>
<keyword evidence="2" id="KW-1133">Transmembrane helix</keyword>
<gene>
    <name evidence="3" type="ORF">ICN82_14045</name>
</gene>